<keyword evidence="2" id="KW-1133">Transmembrane helix</keyword>
<dbReference type="EMBL" id="KN824277">
    <property type="protein sequence ID" value="KIM34535.1"/>
    <property type="molecule type" value="Genomic_DNA"/>
</dbReference>
<protein>
    <submittedName>
        <fullName evidence="3">Uncharacterized protein</fullName>
    </submittedName>
</protein>
<dbReference type="HOGENOM" id="CLU_074639_0_0_1"/>
<reference evidence="4" key="2">
    <citation type="submission" date="2015-01" db="EMBL/GenBank/DDBJ databases">
        <title>Evolutionary Origins and Diversification of the Mycorrhizal Mutualists.</title>
        <authorList>
            <consortium name="DOE Joint Genome Institute"/>
            <consortium name="Mycorrhizal Genomics Consortium"/>
            <person name="Kohler A."/>
            <person name="Kuo A."/>
            <person name="Nagy L.G."/>
            <person name="Floudas D."/>
            <person name="Copeland A."/>
            <person name="Barry K.W."/>
            <person name="Cichocki N."/>
            <person name="Veneault-Fourrey C."/>
            <person name="LaButti K."/>
            <person name="Lindquist E.A."/>
            <person name="Lipzen A."/>
            <person name="Lundell T."/>
            <person name="Morin E."/>
            <person name="Murat C."/>
            <person name="Riley R."/>
            <person name="Ohm R."/>
            <person name="Sun H."/>
            <person name="Tunlid A."/>
            <person name="Henrissat B."/>
            <person name="Grigoriev I.V."/>
            <person name="Hibbett D.S."/>
            <person name="Martin F."/>
        </authorList>
    </citation>
    <scope>NUCLEOTIDE SEQUENCE [LARGE SCALE GENOMIC DNA]</scope>
    <source>
        <strain evidence="4">MAFF 305830</strain>
    </source>
</reference>
<keyword evidence="1" id="KW-0175">Coiled coil</keyword>
<evidence type="ECO:0000313" key="4">
    <source>
        <dbReference type="Proteomes" id="UP000054097"/>
    </source>
</evidence>
<sequence length="323" mass="35651">MAEQALTAFENLASSSTNTKTLIEAARRSFVIIEPWSQVKSDNTEVQAILRSAMQEAQAFYRSLDQSVQTAQGGYSFAEDAILLCDCLLTPKGTHTIEELIEYIEDMQEKAQVAHSQAKEVSNMFRGNRENFFEITKGIPLTIANIRSDQEMYDSQRQVALNRASTFHRVQVATTSATAATVSAIGAIGVAAVAPVALIVIPVALPIVAVIAGIIKWKQQKVAAKRETQSLSCKDAMEQLQNSLNDLSQLGKELDIIADYWGKMDAALQTIRDSVATIQGNRVVKLRITQIKGQWTNVKDQYMEYKTGVAQLQDFFPASKIEN</sequence>
<reference evidence="3 4" key="1">
    <citation type="submission" date="2014-04" db="EMBL/GenBank/DDBJ databases">
        <authorList>
            <consortium name="DOE Joint Genome Institute"/>
            <person name="Kuo A."/>
            <person name="Zuccaro A."/>
            <person name="Kohler A."/>
            <person name="Nagy L.G."/>
            <person name="Floudas D."/>
            <person name="Copeland A."/>
            <person name="Barry K.W."/>
            <person name="Cichocki N."/>
            <person name="Veneault-Fourrey C."/>
            <person name="LaButti K."/>
            <person name="Lindquist E.A."/>
            <person name="Lipzen A."/>
            <person name="Lundell T."/>
            <person name="Morin E."/>
            <person name="Murat C."/>
            <person name="Sun H."/>
            <person name="Tunlid A."/>
            <person name="Henrissat B."/>
            <person name="Grigoriev I.V."/>
            <person name="Hibbett D.S."/>
            <person name="Martin F."/>
            <person name="Nordberg H.P."/>
            <person name="Cantor M.N."/>
            <person name="Hua S.X."/>
        </authorList>
    </citation>
    <scope>NUCLEOTIDE SEQUENCE [LARGE SCALE GENOMIC DNA]</scope>
    <source>
        <strain evidence="3 4">MAFF 305830</strain>
    </source>
</reference>
<feature type="transmembrane region" description="Helical" evidence="2">
    <location>
        <begin position="184"/>
        <end position="215"/>
    </location>
</feature>
<proteinExistence type="predicted"/>
<name>A0A0C3BCI4_SERVB</name>
<accession>A0A0C3BCI4</accession>
<feature type="coiled-coil region" evidence="1">
    <location>
        <begin position="97"/>
        <end position="124"/>
    </location>
</feature>
<evidence type="ECO:0000313" key="3">
    <source>
        <dbReference type="EMBL" id="KIM34535.1"/>
    </source>
</evidence>
<keyword evidence="2" id="KW-0812">Transmembrane</keyword>
<evidence type="ECO:0000256" key="1">
    <source>
        <dbReference type="SAM" id="Coils"/>
    </source>
</evidence>
<dbReference type="Proteomes" id="UP000054097">
    <property type="component" value="Unassembled WGS sequence"/>
</dbReference>
<keyword evidence="2" id="KW-0472">Membrane</keyword>
<dbReference type="Gene3D" id="1.20.1170.10">
    <property type="match status" value="1"/>
</dbReference>
<gene>
    <name evidence="3" type="ORF">M408DRAFT_325910</name>
</gene>
<dbReference type="AlphaFoldDB" id="A0A0C3BCI4"/>
<keyword evidence="4" id="KW-1185">Reference proteome</keyword>
<organism evidence="3 4">
    <name type="scientific">Serendipita vermifera MAFF 305830</name>
    <dbReference type="NCBI Taxonomy" id="933852"/>
    <lineage>
        <taxon>Eukaryota</taxon>
        <taxon>Fungi</taxon>
        <taxon>Dikarya</taxon>
        <taxon>Basidiomycota</taxon>
        <taxon>Agaricomycotina</taxon>
        <taxon>Agaricomycetes</taxon>
        <taxon>Sebacinales</taxon>
        <taxon>Serendipitaceae</taxon>
        <taxon>Serendipita</taxon>
    </lineage>
</organism>
<evidence type="ECO:0000256" key="2">
    <source>
        <dbReference type="SAM" id="Phobius"/>
    </source>
</evidence>
<dbReference type="OrthoDB" id="3056111at2759"/>